<dbReference type="PANTHER" id="PTHR48039">
    <property type="entry name" value="RNA-BINDING MOTIF PROTEIN 14B"/>
    <property type="match status" value="1"/>
</dbReference>
<evidence type="ECO:0000256" key="5">
    <source>
        <dbReference type="PROSITE-ProRule" id="PRU00176"/>
    </source>
</evidence>
<feature type="compositionally biased region" description="Basic residues" evidence="6">
    <location>
        <begin position="790"/>
        <end position="804"/>
    </location>
</feature>
<protein>
    <submittedName>
        <fullName evidence="8">RNA recognition motif-containing protein</fullName>
    </submittedName>
</protein>
<feature type="domain" description="RRM" evidence="7">
    <location>
        <begin position="73"/>
        <end position="152"/>
    </location>
</feature>
<feature type="region of interest" description="Disordered" evidence="6">
    <location>
        <begin position="730"/>
        <end position="804"/>
    </location>
</feature>
<dbReference type="AlphaFoldDB" id="A0AAD5Y1P6"/>
<evidence type="ECO:0000259" key="7">
    <source>
        <dbReference type="PROSITE" id="PS50102"/>
    </source>
</evidence>
<evidence type="ECO:0000256" key="2">
    <source>
        <dbReference type="ARBA" id="ARBA00022737"/>
    </source>
</evidence>
<feature type="region of interest" description="Disordered" evidence="6">
    <location>
        <begin position="1"/>
        <end position="39"/>
    </location>
</feature>
<dbReference type="EMBL" id="JADGJW010000014">
    <property type="protein sequence ID" value="KAJ3227574.1"/>
    <property type="molecule type" value="Genomic_DNA"/>
</dbReference>
<dbReference type="InterPro" id="IPR012677">
    <property type="entry name" value="Nucleotide-bd_a/b_plait_sf"/>
</dbReference>
<dbReference type="Pfam" id="PF00076">
    <property type="entry name" value="RRM_1"/>
    <property type="match status" value="4"/>
</dbReference>
<feature type="region of interest" description="Disordered" evidence="6">
    <location>
        <begin position="155"/>
        <end position="174"/>
    </location>
</feature>
<evidence type="ECO:0000256" key="4">
    <source>
        <dbReference type="ARBA" id="ARBA00023242"/>
    </source>
</evidence>
<feature type="compositionally biased region" description="Basic and acidic residues" evidence="6">
    <location>
        <begin position="730"/>
        <end position="753"/>
    </location>
</feature>
<organism evidence="8 9">
    <name type="scientific">Clydaea vesicula</name>
    <dbReference type="NCBI Taxonomy" id="447962"/>
    <lineage>
        <taxon>Eukaryota</taxon>
        <taxon>Fungi</taxon>
        <taxon>Fungi incertae sedis</taxon>
        <taxon>Chytridiomycota</taxon>
        <taxon>Chytridiomycota incertae sedis</taxon>
        <taxon>Chytridiomycetes</taxon>
        <taxon>Lobulomycetales</taxon>
        <taxon>Lobulomycetaceae</taxon>
        <taxon>Clydaea</taxon>
    </lineage>
</organism>
<dbReference type="PANTHER" id="PTHR48039:SF5">
    <property type="entry name" value="RNA-BINDING PROTEIN 28"/>
    <property type="match status" value="1"/>
</dbReference>
<dbReference type="InterPro" id="IPR051945">
    <property type="entry name" value="RRM_MRD1_RNA_proc_ribogen"/>
</dbReference>
<comment type="subcellular location">
    <subcellularLocation>
        <location evidence="1">Nucleus</location>
    </subcellularLocation>
</comment>
<feature type="domain" description="RRM" evidence="7">
    <location>
        <begin position="347"/>
        <end position="436"/>
    </location>
</feature>
<evidence type="ECO:0000313" key="8">
    <source>
        <dbReference type="EMBL" id="KAJ3227574.1"/>
    </source>
</evidence>
<keyword evidence="4" id="KW-0539">Nucleus</keyword>
<feature type="region of interest" description="Disordered" evidence="6">
    <location>
        <begin position="706"/>
        <end position="725"/>
    </location>
</feature>
<gene>
    <name evidence="8" type="primary">NOP4</name>
    <name evidence="8" type="ORF">HK099_001423</name>
</gene>
<dbReference type="SMART" id="SM00360">
    <property type="entry name" value="RRM"/>
    <property type="match status" value="4"/>
</dbReference>
<keyword evidence="2" id="KW-0677">Repeat</keyword>
<comment type="caution">
    <text evidence="8">The sequence shown here is derived from an EMBL/GenBank/DDBJ whole genome shotgun (WGS) entry which is preliminary data.</text>
</comment>
<dbReference type="GO" id="GO:0005730">
    <property type="term" value="C:nucleolus"/>
    <property type="evidence" value="ECO:0007669"/>
    <property type="project" value="TreeGrafter"/>
</dbReference>
<dbReference type="GO" id="GO:0003729">
    <property type="term" value="F:mRNA binding"/>
    <property type="evidence" value="ECO:0007669"/>
    <property type="project" value="TreeGrafter"/>
</dbReference>
<evidence type="ECO:0000256" key="3">
    <source>
        <dbReference type="ARBA" id="ARBA00022884"/>
    </source>
</evidence>
<dbReference type="InterPro" id="IPR035979">
    <property type="entry name" value="RBD_domain_sf"/>
</dbReference>
<feature type="domain" description="RRM" evidence="7">
    <location>
        <begin position="184"/>
        <end position="250"/>
    </location>
</feature>
<reference evidence="8" key="1">
    <citation type="submission" date="2020-05" db="EMBL/GenBank/DDBJ databases">
        <title>Phylogenomic resolution of chytrid fungi.</title>
        <authorList>
            <person name="Stajich J.E."/>
            <person name="Amses K."/>
            <person name="Simmons R."/>
            <person name="Seto K."/>
            <person name="Myers J."/>
            <person name="Bonds A."/>
            <person name="Quandt C.A."/>
            <person name="Barry K."/>
            <person name="Liu P."/>
            <person name="Grigoriev I."/>
            <person name="Longcore J.E."/>
            <person name="James T.Y."/>
        </authorList>
    </citation>
    <scope>NUCLEOTIDE SEQUENCE</scope>
    <source>
        <strain evidence="8">JEL0476</strain>
    </source>
</reference>
<dbReference type="PROSITE" id="PS50102">
    <property type="entry name" value="RRM"/>
    <property type="match status" value="4"/>
</dbReference>
<accession>A0AAD5Y1P6</accession>
<evidence type="ECO:0000313" key="9">
    <source>
        <dbReference type="Proteomes" id="UP001211065"/>
    </source>
</evidence>
<feature type="compositionally biased region" description="Acidic residues" evidence="6">
    <location>
        <begin position="292"/>
        <end position="303"/>
    </location>
</feature>
<dbReference type="Proteomes" id="UP001211065">
    <property type="component" value="Unassembled WGS sequence"/>
</dbReference>
<feature type="domain" description="RRM" evidence="7">
    <location>
        <begin position="578"/>
        <end position="654"/>
    </location>
</feature>
<feature type="region of interest" description="Disordered" evidence="6">
    <location>
        <begin position="292"/>
        <end position="344"/>
    </location>
</feature>
<dbReference type="InterPro" id="IPR000504">
    <property type="entry name" value="RRM_dom"/>
</dbReference>
<feature type="compositionally biased region" description="Basic and acidic residues" evidence="6">
    <location>
        <begin position="761"/>
        <end position="777"/>
    </location>
</feature>
<sequence>MSKLELKADKKKTKGNRKKNDGKKSEVVFNEASNKEKMDTTTITENNVEVPAKTVKMKSCSKEKEGMLKKSFNTLFVSGIPYSVTNEQLETHFQEVGPIKSCFVVLNDTDKKLNKGFGYVKFAIQEDAKTALKSLNNSNLLGKKLKLRFSNFKDTSDAKKMPKPPSFQSSRNNLNQQNVNYSKPILIIRNLPFNIKEDILKSEFNNYGKIVELRLIMKDNKPKGFAFVELETMDQAMNAVKEIFVDFSLPKDKYDDLSAKQQLLEEKASNEGELKMDYENGLMEDIASDIEVDNIEDNTDAEDGGGSVSENAVDPFSSKEEEDDANSRQLEAIKNENTKKLTGNPDATLFIRNLSFDSTETELREKFENFGPVKYARITKDHVTGRSRGTGFICFKSIHHAQDCMEEFKKAVESAELLESTNNDNSKKLQAGRKQNSILVAEPSTTAASTPFVLAGRFLNISQAVSKTQAALISNEKTSIRQKEDRRNLYLMREGVIYPDSPAGMKMAPGEMSKRQASYTLRKKMLAENPNLFISKTRLSIRNLSRSIDDKFLRFLGKHSVKEFWKEVEGNDRSGLEAVVIAEDLKNGKKKPGLERVVQIRQAKVVRDMERVDTKTKLGRSKGYAFIEFESHADALACLRYLNNNPVAISAAKIAFEEHLKKTLVKDEKKNKEEGSNLEKMNLDGKQRPICEFAIENNLILRKRDGRQGSFKKPDKTLKKENKLFEKTEANSETEIKKRKREEDKKEKVDVEKKIKKRKREKDAEKEEKSTKVDGKNKKTNKGKYFNGGKSKKKGNMNKGPRKV</sequence>
<evidence type="ECO:0000256" key="1">
    <source>
        <dbReference type="ARBA" id="ARBA00004123"/>
    </source>
</evidence>
<evidence type="ECO:0000256" key="6">
    <source>
        <dbReference type="SAM" id="MobiDB-lite"/>
    </source>
</evidence>
<proteinExistence type="predicted"/>
<dbReference type="SUPFAM" id="SSF54928">
    <property type="entry name" value="RNA-binding domain, RBD"/>
    <property type="match status" value="3"/>
</dbReference>
<dbReference type="Gene3D" id="3.30.70.330">
    <property type="match status" value="4"/>
</dbReference>
<keyword evidence="3 5" id="KW-0694">RNA-binding</keyword>
<name>A0AAD5Y1P6_9FUNG</name>
<keyword evidence="9" id="KW-1185">Reference proteome</keyword>